<dbReference type="Pfam" id="PF09423">
    <property type="entry name" value="PhoD"/>
    <property type="match status" value="1"/>
</dbReference>
<dbReference type="Proteomes" id="UP000184474">
    <property type="component" value="Unassembled WGS sequence"/>
</dbReference>
<dbReference type="Gene3D" id="3.60.21.70">
    <property type="entry name" value="PhoD-like phosphatase"/>
    <property type="match status" value="1"/>
</dbReference>
<sequence length="340" mass="38587">MKKYLSMILLGIMAACTAPTSHESQEVSTEEATPKTSIKIAFGSCSNQNKPQPLWDDILAESPDVWIWLGDNIYGDTDNMDTMRAKYQKQKMNPGYQALRAATTVIGTWDDHDFGKNNAGKEYEAKVGSQQELLDFLDVPVDDVRRTREGVYGTYTLGDSAMQVKVLLLDTRYFRDEMSLVNDTIVPNPEGAILGEAQWAWLENELAQSTADVHLFASGIQFLPEEHIFEKWANFPQDRTKMLEMLVKYEVKKPIFLTGDRHIGEMSKLDYNGRKVYDITSSSLTHGWSDERQEPNRHREGDIVYALNYGLIEINADDSVRGYLKSDSSAVMEKLDIVFE</sequence>
<gene>
    <name evidence="3" type="ORF">SAMN04488028_101868</name>
</gene>
<dbReference type="AlphaFoldDB" id="A0A1M6L8F3"/>
<dbReference type="RefSeq" id="WP_073119675.1">
    <property type="nucleotide sequence ID" value="NZ_FRAA01000001.1"/>
</dbReference>
<feature type="chain" id="PRO_5009919162" evidence="1">
    <location>
        <begin position="18"/>
        <end position="340"/>
    </location>
</feature>
<evidence type="ECO:0000313" key="3">
    <source>
        <dbReference type="EMBL" id="SHJ67538.1"/>
    </source>
</evidence>
<dbReference type="CDD" id="cd07389">
    <property type="entry name" value="MPP_PhoD"/>
    <property type="match status" value="1"/>
</dbReference>
<dbReference type="PANTHER" id="PTHR33987">
    <property type="entry name" value="CALCINEURIN-LIKE METALLO-PHOSPHOESTERASE SUPERFAMILY PROTEIN"/>
    <property type="match status" value="1"/>
</dbReference>
<name>A0A1M6L8F3_REIAG</name>
<dbReference type="EMBL" id="FRAA01000001">
    <property type="protein sequence ID" value="SHJ67538.1"/>
    <property type="molecule type" value="Genomic_DNA"/>
</dbReference>
<organism evidence="3 4">
    <name type="scientific">Reichenbachiella agariperforans</name>
    <dbReference type="NCBI Taxonomy" id="156994"/>
    <lineage>
        <taxon>Bacteria</taxon>
        <taxon>Pseudomonadati</taxon>
        <taxon>Bacteroidota</taxon>
        <taxon>Cytophagia</taxon>
        <taxon>Cytophagales</taxon>
        <taxon>Reichenbachiellaceae</taxon>
        <taxon>Reichenbachiella</taxon>
    </lineage>
</organism>
<dbReference type="PROSITE" id="PS51257">
    <property type="entry name" value="PROKAR_LIPOPROTEIN"/>
    <property type="match status" value="1"/>
</dbReference>
<dbReference type="InterPro" id="IPR018946">
    <property type="entry name" value="PhoD-like_MPP"/>
</dbReference>
<proteinExistence type="predicted"/>
<dbReference type="PANTHER" id="PTHR33987:SF1">
    <property type="entry name" value="CALCINEURIN-LIKE METALLO-PHOSPHOESTERASE SUPERFAMILY PROTEIN"/>
    <property type="match status" value="1"/>
</dbReference>
<protein>
    <submittedName>
        <fullName evidence="3">Alkaline phosphatase D</fullName>
    </submittedName>
</protein>
<accession>A0A1M6L8F3</accession>
<dbReference type="InterPro" id="IPR029052">
    <property type="entry name" value="Metallo-depent_PP-like"/>
</dbReference>
<dbReference type="InterPro" id="IPR038607">
    <property type="entry name" value="PhoD-like_sf"/>
</dbReference>
<dbReference type="STRING" id="156994.SAMN04488028_101868"/>
<keyword evidence="1" id="KW-0732">Signal</keyword>
<reference evidence="4" key="1">
    <citation type="submission" date="2016-11" db="EMBL/GenBank/DDBJ databases">
        <authorList>
            <person name="Varghese N."/>
            <person name="Submissions S."/>
        </authorList>
    </citation>
    <scope>NUCLEOTIDE SEQUENCE [LARGE SCALE GENOMIC DNA]</scope>
    <source>
        <strain evidence="4">DSM 26134</strain>
    </source>
</reference>
<evidence type="ECO:0000259" key="2">
    <source>
        <dbReference type="Pfam" id="PF09423"/>
    </source>
</evidence>
<keyword evidence="4" id="KW-1185">Reference proteome</keyword>
<feature type="signal peptide" evidence="1">
    <location>
        <begin position="1"/>
        <end position="17"/>
    </location>
</feature>
<dbReference type="SUPFAM" id="SSF56300">
    <property type="entry name" value="Metallo-dependent phosphatases"/>
    <property type="match status" value="1"/>
</dbReference>
<feature type="domain" description="PhoD-like phosphatase metallophosphatase" evidence="2">
    <location>
        <begin position="41"/>
        <end position="294"/>
    </location>
</feature>
<evidence type="ECO:0000313" key="4">
    <source>
        <dbReference type="Proteomes" id="UP000184474"/>
    </source>
</evidence>
<evidence type="ECO:0000256" key="1">
    <source>
        <dbReference type="SAM" id="SignalP"/>
    </source>
</evidence>